<dbReference type="Gene3D" id="3.30.565.10">
    <property type="entry name" value="Histidine kinase-like ATPase, C-terminal domain"/>
    <property type="match status" value="1"/>
</dbReference>
<dbReference type="InterPro" id="IPR036890">
    <property type="entry name" value="HATPase_C_sf"/>
</dbReference>
<feature type="transmembrane region" description="Helical" evidence="1">
    <location>
        <begin position="123"/>
        <end position="147"/>
    </location>
</feature>
<dbReference type="GO" id="GO:0000155">
    <property type="term" value="F:phosphorelay sensor kinase activity"/>
    <property type="evidence" value="ECO:0007669"/>
    <property type="project" value="InterPro"/>
</dbReference>
<dbReference type="EMBL" id="VFRR01000005">
    <property type="protein sequence ID" value="TPE54481.1"/>
    <property type="molecule type" value="Genomic_DNA"/>
</dbReference>
<dbReference type="AlphaFoldDB" id="A0A501X1X7"/>
<feature type="transmembrane region" description="Helical" evidence="1">
    <location>
        <begin position="59"/>
        <end position="83"/>
    </location>
</feature>
<name>A0A501X1X7_9GAMM</name>
<keyword evidence="1" id="KW-0472">Membrane</keyword>
<sequence>MAIAKCTSTSIKRSNFKSTLSIDRYRAEHMSGFIKEFVTTLVICALIASFTNFTNDEGYWINLRIGLAFGLSIILIVNLVYLLPWSIPSWLRNTIGLIGGFVIGMAHLLSVMLPAWSWQSLDAYWGMILFNLVFSFVICSVVFYLFLSTYRVQKLRREVAEQVAQTARKDQQLALSELKLLQSQIEPHFLFNTLANMQGLVDTEPKQAKQMIQSLAMMLRVSLQRSRSQQGTLEQEFNLIRHYLDIQAIRLGERLEYTIELPEEIAQCACPPLLLQPLVENALVHGIEPSSAGGKVRLQAQIVGDFIQLDINNTGTGFGASKITGHGVGLSNVRERLHLLFGEQASLQIKPLTEQAGTQVLIKMPRSLVQ</sequence>
<keyword evidence="1" id="KW-0812">Transmembrane</keyword>
<evidence type="ECO:0000259" key="2">
    <source>
        <dbReference type="SMART" id="SM00387"/>
    </source>
</evidence>
<dbReference type="PANTHER" id="PTHR34220">
    <property type="entry name" value="SENSOR HISTIDINE KINASE YPDA"/>
    <property type="match status" value="1"/>
</dbReference>
<feature type="domain" description="Histidine kinase/HSP90-like ATPase" evidence="2">
    <location>
        <begin position="270"/>
        <end position="368"/>
    </location>
</feature>
<dbReference type="Pfam" id="PF02518">
    <property type="entry name" value="HATPase_c"/>
    <property type="match status" value="1"/>
</dbReference>
<dbReference type="InterPro" id="IPR010559">
    <property type="entry name" value="Sig_transdc_His_kin_internal"/>
</dbReference>
<comment type="caution">
    <text evidence="3">The sequence shown here is derived from an EMBL/GenBank/DDBJ whole genome shotgun (WGS) entry which is preliminary data.</text>
</comment>
<keyword evidence="3" id="KW-0418">Kinase</keyword>
<gene>
    <name evidence="3" type="ORF">FJM67_04260</name>
</gene>
<dbReference type="Pfam" id="PF06580">
    <property type="entry name" value="His_kinase"/>
    <property type="match status" value="1"/>
</dbReference>
<dbReference type="GO" id="GO:0016020">
    <property type="term" value="C:membrane"/>
    <property type="evidence" value="ECO:0007669"/>
    <property type="project" value="InterPro"/>
</dbReference>
<keyword evidence="4" id="KW-1185">Reference proteome</keyword>
<keyword evidence="1" id="KW-1133">Transmembrane helix</keyword>
<evidence type="ECO:0000313" key="4">
    <source>
        <dbReference type="Proteomes" id="UP000315901"/>
    </source>
</evidence>
<dbReference type="InterPro" id="IPR003594">
    <property type="entry name" value="HATPase_dom"/>
</dbReference>
<evidence type="ECO:0000256" key="1">
    <source>
        <dbReference type="SAM" id="Phobius"/>
    </source>
</evidence>
<feature type="transmembrane region" description="Helical" evidence="1">
    <location>
        <begin position="95"/>
        <end position="117"/>
    </location>
</feature>
<dbReference type="SMART" id="SM00387">
    <property type="entry name" value="HATPase_c"/>
    <property type="match status" value="1"/>
</dbReference>
<organism evidence="3 4">
    <name type="scientific">Maribrevibacterium harenarium</name>
    <dbReference type="NCBI Taxonomy" id="2589817"/>
    <lineage>
        <taxon>Bacteria</taxon>
        <taxon>Pseudomonadati</taxon>
        <taxon>Pseudomonadota</taxon>
        <taxon>Gammaproteobacteria</taxon>
        <taxon>Oceanospirillales</taxon>
        <taxon>Oceanospirillaceae</taxon>
        <taxon>Maribrevibacterium</taxon>
    </lineage>
</organism>
<feature type="transmembrane region" description="Helical" evidence="1">
    <location>
        <begin position="33"/>
        <end position="53"/>
    </location>
</feature>
<dbReference type="SUPFAM" id="SSF55874">
    <property type="entry name" value="ATPase domain of HSP90 chaperone/DNA topoisomerase II/histidine kinase"/>
    <property type="match status" value="1"/>
</dbReference>
<dbReference type="OrthoDB" id="2514702at2"/>
<proteinExistence type="predicted"/>
<dbReference type="PANTHER" id="PTHR34220:SF9">
    <property type="entry name" value="SIGNAL TRANSDUCTION HISTIDINE KINASE INTERNAL REGION DOMAIN-CONTAINING PROTEIN"/>
    <property type="match status" value="1"/>
</dbReference>
<reference evidence="3 4" key="1">
    <citation type="submission" date="2019-06" db="EMBL/GenBank/DDBJ databases">
        <title>A novel bacterium of genus Marinomonas, isolated from coastal sand.</title>
        <authorList>
            <person name="Huang H."/>
            <person name="Mo K."/>
            <person name="Hu Y."/>
        </authorList>
    </citation>
    <scope>NUCLEOTIDE SEQUENCE [LARGE SCALE GENOMIC DNA]</scope>
    <source>
        <strain evidence="3 4">HB171799</strain>
    </source>
</reference>
<evidence type="ECO:0000313" key="3">
    <source>
        <dbReference type="EMBL" id="TPE54481.1"/>
    </source>
</evidence>
<dbReference type="Proteomes" id="UP000315901">
    <property type="component" value="Unassembled WGS sequence"/>
</dbReference>
<protein>
    <submittedName>
        <fullName evidence="3">Sensor histidine kinase</fullName>
    </submittedName>
</protein>
<dbReference type="InterPro" id="IPR050640">
    <property type="entry name" value="Bact_2-comp_sensor_kinase"/>
</dbReference>
<keyword evidence="3" id="KW-0808">Transferase</keyword>
<accession>A0A501X1X7</accession>